<dbReference type="AlphaFoldDB" id="A0AAW0ACL5"/>
<dbReference type="PROSITE" id="PS00678">
    <property type="entry name" value="WD_REPEATS_1"/>
    <property type="match status" value="1"/>
</dbReference>
<keyword evidence="4" id="KW-1133">Transmembrane helix</keyword>
<dbReference type="EMBL" id="JAWWNJ010000075">
    <property type="protein sequence ID" value="KAK7006643.1"/>
    <property type="molecule type" value="Genomic_DNA"/>
</dbReference>
<dbReference type="Gene3D" id="2.130.10.10">
    <property type="entry name" value="YVTN repeat-like/Quinoprotein amine dehydrogenase"/>
    <property type="match status" value="1"/>
</dbReference>
<comment type="caution">
    <text evidence="5">The sequence shown here is derived from an EMBL/GenBank/DDBJ whole genome shotgun (WGS) entry which is preliminary data.</text>
</comment>
<dbReference type="SMART" id="SM00320">
    <property type="entry name" value="WD40"/>
    <property type="match status" value="1"/>
</dbReference>
<gene>
    <name evidence="5" type="ORF">R3P38DRAFT_3601267</name>
</gene>
<evidence type="ECO:0008006" key="7">
    <source>
        <dbReference type="Google" id="ProtNLM"/>
    </source>
</evidence>
<feature type="non-terminal residue" evidence="5">
    <location>
        <position position="390"/>
    </location>
</feature>
<organism evidence="5 6">
    <name type="scientific">Favolaschia claudopus</name>
    <dbReference type="NCBI Taxonomy" id="2862362"/>
    <lineage>
        <taxon>Eukaryota</taxon>
        <taxon>Fungi</taxon>
        <taxon>Dikarya</taxon>
        <taxon>Basidiomycota</taxon>
        <taxon>Agaricomycotina</taxon>
        <taxon>Agaricomycetes</taxon>
        <taxon>Agaricomycetidae</taxon>
        <taxon>Agaricales</taxon>
        <taxon>Marasmiineae</taxon>
        <taxon>Mycenaceae</taxon>
        <taxon>Favolaschia</taxon>
    </lineage>
</organism>
<sequence length="390" mass="43174">WSLAPHWPGEDVIQLLATLSGGLFIWAATAFKFIQAFNPPTRLKQLLAAGEIIHNDLDQLYSMALEHAGDWTNATFSFSALSLVACVILSREPLTAETMTSIICYGQEELGMPVLEFLGSVLHWGPGVPLSTLHASFSDYITDPNRSGTKPWFIDINLHSEFLATRCFQVLAHKLRFNICNIETSHVLNSDVPDLAERVGTHIPESLKYVSQYWAHHLHATATSPAPIVLDGLKTFASQHFLYWLEVLSLLGHVSGAHEAVEIAQTYAQGKDQALEALLHEGIKFIAGFAPAISQSMPHLYISALAMVPHKSVIRQHYGKNWHYRMQFEGASAENWSNLLKLFPGHRDSITSVAFSHDSSRVVSGSRDFTVHIWDSKTGTVVAGPFEGHS</sequence>
<feature type="repeat" description="WD" evidence="3">
    <location>
        <begin position="343"/>
        <end position="384"/>
    </location>
</feature>
<keyword evidence="4" id="KW-0472">Membrane</keyword>
<keyword evidence="6" id="KW-1185">Reference proteome</keyword>
<evidence type="ECO:0000256" key="1">
    <source>
        <dbReference type="ARBA" id="ARBA00022574"/>
    </source>
</evidence>
<accession>A0AAW0ACL5</accession>
<evidence type="ECO:0000313" key="6">
    <source>
        <dbReference type="Proteomes" id="UP001362999"/>
    </source>
</evidence>
<evidence type="ECO:0000256" key="4">
    <source>
        <dbReference type="SAM" id="Phobius"/>
    </source>
</evidence>
<reference evidence="5 6" key="1">
    <citation type="journal article" date="2024" name="J Genomics">
        <title>Draft genome sequencing and assembly of Favolaschia claudopus CIRM-BRFM 2984 isolated from oak limbs.</title>
        <authorList>
            <person name="Navarro D."/>
            <person name="Drula E."/>
            <person name="Chaduli D."/>
            <person name="Cazenave R."/>
            <person name="Ahrendt S."/>
            <person name="Wang J."/>
            <person name="Lipzen A."/>
            <person name="Daum C."/>
            <person name="Barry K."/>
            <person name="Grigoriev I.V."/>
            <person name="Favel A."/>
            <person name="Rosso M.N."/>
            <person name="Martin F."/>
        </authorList>
    </citation>
    <scope>NUCLEOTIDE SEQUENCE [LARGE SCALE GENOMIC DNA]</scope>
    <source>
        <strain evidence="5 6">CIRM-BRFM 2984</strain>
    </source>
</reference>
<feature type="non-terminal residue" evidence="5">
    <location>
        <position position="1"/>
    </location>
</feature>
<dbReference type="Pfam" id="PF00400">
    <property type="entry name" value="WD40"/>
    <property type="match status" value="1"/>
</dbReference>
<keyword evidence="2" id="KW-0677">Repeat</keyword>
<evidence type="ECO:0000256" key="3">
    <source>
        <dbReference type="PROSITE-ProRule" id="PRU00221"/>
    </source>
</evidence>
<dbReference type="InterPro" id="IPR019775">
    <property type="entry name" value="WD40_repeat_CS"/>
</dbReference>
<dbReference type="InterPro" id="IPR001680">
    <property type="entry name" value="WD40_rpt"/>
</dbReference>
<name>A0AAW0ACL5_9AGAR</name>
<proteinExistence type="predicted"/>
<dbReference type="PROSITE" id="PS50294">
    <property type="entry name" value="WD_REPEATS_REGION"/>
    <property type="match status" value="1"/>
</dbReference>
<dbReference type="InterPro" id="IPR015943">
    <property type="entry name" value="WD40/YVTN_repeat-like_dom_sf"/>
</dbReference>
<dbReference type="InterPro" id="IPR036322">
    <property type="entry name" value="WD40_repeat_dom_sf"/>
</dbReference>
<feature type="transmembrane region" description="Helical" evidence="4">
    <location>
        <begin position="12"/>
        <end position="34"/>
    </location>
</feature>
<dbReference type="PROSITE" id="PS50082">
    <property type="entry name" value="WD_REPEATS_2"/>
    <property type="match status" value="1"/>
</dbReference>
<keyword evidence="4" id="KW-0812">Transmembrane</keyword>
<dbReference type="PANTHER" id="PTHR10039">
    <property type="entry name" value="AMELOGENIN"/>
    <property type="match status" value="1"/>
</dbReference>
<dbReference type="PANTHER" id="PTHR10039:SF14">
    <property type="entry name" value="NACHT DOMAIN-CONTAINING PROTEIN"/>
    <property type="match status" value="1"/>
</dbReference>
<keyword evidence="1 3" id="KW-0853">WD repeat</keyword>
<dbReference type="SUPFAM" id="SSF50978">
    <property type="entry name" value="WD40 repeat-like"/>
    <property type="match status" value="1"/>
</dbReference>
<evidence type="ECO:0000256" key="2">
    <source>
        <dbReference type="ARBA" id="ARBA00022737"/>
    </source>
</evidence>
<dbReference type="Proteomes" id="UP001362999">
    <property type="component" value="Unassembled WGS sequence"/>
</dbReference>
<protein>
    <recommendedName>
        <fullName evidence="7">WD40 repeat-like protein</fullName>
    </recommendedName>
</protein>
<evidence type="ECO:0000313" key="5">
    <source>
        <dbReference type="EMBL" id="KAK7006643.1"/>
    </source>
</evidence>